<evidence type="ECO:0000313" key="3">
    <source>
        <dbReference type="EMBL" id="KAF5337227.1"/>
    </source>
</evidence>
<feature type="region of interest" description="Disordered" evidence="1">
    <location>
        <begin position="36"/>
        <end position="61"/>
    </location>
</feature>
<organism evidence="3 4">
    <name type="scientific">Ephemerocybe angulata</name>
    <dbReference type="NCBI Taxonomy" id="980116"/>
    <lineage>
        <taxon>Eukaryota</taxon>
        <taxon>Fungi</taxon>
        <taxon>Dikarya</taxon>
        <taxon>Basidiomycota</taxon>
        <taxon>Agaricomycotina</taxon>
        <taxon>Agaricomycetes</taxon>
        <taxon>Agaricomycetidae</taxon>
        <taxon>Agaricales</taxon>
        <taxon>Agaricineae</taxon>
        <taxon>Psathyrellaceae</taxon>
        <taxon>Ephemerocybe</taxon>
    </lineage>
</organism>
<proteinExistence type="predicted"/>
<keyword evidence="4" id="KW-1185">Reference proteome</keyword>
<sequence>MSKSIRRCLPAFRSPLSLLPVSNRFMMQSSDSDVISPSAANMSSYTPRTNAADPSTSQERNETLAQQLVVARTVLSQAVDLIDNHLTTDEQLTVSSKYLPGSTIGKHLRHARDHYVLLLDSLKTPAPHTMSYDTRIRNTPMETSLSGAREALLATIKQLEDAVPAANVDQPLTLHAITPHMHEFKSTFGRELWFASLHCVHHWSMVRVIAGELVSVNVSLLAVNLNTKLEQGITLQEGFGFAPSTLVYQDRQDTPLGKANL</sequence>
<evidence type="ECO:0000256" key="1">
    <source>
        <dbReference type="SAM" id="MobiDB-lite"/>
    </source>
</evidence>
<dbReference type="Pfam" id="PF12867">
    <property type="entry name" value="DinB_2"/>
    <property type="match status" value="1"/>
</dbReference>
<feature type="domain" description="DinB-like" evidence="2">
    <location>
        <begin position="67"/>
        <end position="204"/>
    </location>
</feature>
<dbReference type="Proteomes" id="UP000541558">
    <property type="component" value="Unassembled WGS sequence"/>
</dbReference>
<dbReference type="PANTHER" id="PTHR39473">
    <property type="match status" value="1"/>
</dbReference>
<comment type="caution">
    <text evidence="3">The sequence shown here is derived from an EMBL/GenBank/DDBJ whole genome shotgun (WGS) entry which is preliminary data.</text>
</comment>
<dbReference type="InterPro" id="IPR024775">
    <property type="entry name" value="DinB-like"/>
</dbReference>
<gene>
    <name evidence="3" type="ORF">D9611_003189</name>
</gene>
<accession>A0A8H5FHY4</accession>
<dbReference type="EMBL" id="JAACJK010000057">
    <property type="protein sequence ID" value="KAF5337227.1"/>
    <property type="molecule type" value="Genomic_DNA"/>
</dbReference>
<evidence type="ECO:0000259" key="2">
    <source>
        <dbReference type="Pfam" id="PF12867"/>
    </source>
</evidence>
<dbReference type="PANTHER" id="PTHR39473:SF1">
    <property type="entry name" value="DINB-LIKE DOMAIN-CONTAINING PROTEIN"/>
    <property type="match status" value="1"/>
</dbReference>
<dbReference type="OrthoDB" id="5564877at2759"/>
<dbReference type="AlphaFoldDB" id="A0A8H5FHY4"/>
<evidence type="ECO:0000313" key="4">
    <source>
        <dbReference type="Proteomes" id="UP000541558"/>
    </source>
</evidence>
<protein>
    <recommendedName>
        <fullName evidence="2">DinB-like domain-containing protein</fullName>
    </recommendedName>
</protein>
<reference evidence="3 4" key="1">
    <citation type="journal article" date="2020" name="ISME J.">
        <title>Uncovering the hidden diversity of litter-decomposition mechanisms in mushroom-forming fungi.</title>
        <authorList>
            <person name="Floudas D."/>
            <person name="Bentzer J."/>
            <person name="Ahren D."/>
            <person name="Johansson T."/>
            <person name="Persson P."/>
            <person name="Tunlid A."/>
        </authorList>
    </citation>
    <scope>NUCLEOTIDE SEQUENCE [LARGE SCALE GENOMIC DNA]</scope>
    <source>
        <strain evidence="3 4">CBS 175.51</strain>
    </source>
</reference>
<name>A0A8H5FHY4_9AGAR</name>